<evidence type="ECO:0000256" key="1">
    <source>
        <dbReference type="SAM" id="Phobius"/>
    </source>
</evidence>
<keyword evidence="1" id="KW-0812">Transmembrane</keyword>
<evidence type="ECO:0000313" key="3">
    <source>
        <dbReference type="EMBL" id="SPD73340.1"/>
    </source>
</evidence>
<dbReference type="AlphaFoldDB" id="A0A445MV28"/>
<dbReference type="EMBL" id="OJIN01000091">
    <property type="protein sequence ID" value="SPD73340.1"/>
    <property type="molecule type" value="Genomic_DNA"/>
</dbReference>
<proteinExistence type="predicted"/>
<organism evidence="3">
    <name type="scientific">uncultured Desulfobacterium sp</name>
    <dbReference type="NCBI Taxonomy" id="201089"/>
    <lineage>
        <taxon>Bacteria</taxon>
        <taxon>Pseudomonadati</taxon>
        <taxon>Thermodesulfobacteriota</taxon>
        <taxon>Desulfobacteria</taxon>
        <taxon>Desulfobacterales</taxon>
        <taxon>Desulfobacteriaceae</taxon>
        <taxon>Desulfobacterium</taxon>
        <taxon>environmental samples</taxon>
    </lineage>
</organism>
<evidence type="ECO:0000259" key="2">
    <source>
        <dbReference type="Pfam" id="PF09976"/>
    </source>
</evidence>
<dbReference type="InterPro" id="IPR018704">
    <property type="entry name" value="SecYEG/CpoB_TPR"/>
</dbReference>
<gene>
    <name evidence="3" type="ORF">PITCH_A1800026</name>
</gene>
<dbReference type="InterPro" id="IPR011990">
    <property type="entry name" value="TPR-like_helical_dom_sf"/>
</dbReference>
<dbReference type="Gene3D" id="1.25.40.10">
    <property type="entry name" value="Tetratricopeptide repeat domain"/>
    <property type="match status" value="2"/>
</dbReference>
<dbReference type="Pfam" id="PF09976">
    <property type="entry name" value="TPR_21"/>
    <property type="match status" value="1"/>
</dbReference>
<dbReference type="SUPFAM" id="SSF48452">
    <property type="entry name" value="TPR-like"/>
    <property type="match status" value="1"/>
</dbReference>
<keyword evidence="1" id="KW-1133">Transmembrane helix</keyword>
<protein>
    <recommendedName>
        <fullName evidence="2">Ancillary SecYEG translocon subunit/Cell division coordinator CpoB TPR domain-containing protein</fullName>
    </recommendedName>
</protein>
<accession>A0A445MV28</accession>
<feature type="domain" description="Ancillary SecYEG translocon subunit/Cell division coordinator CpoB TPR" evidence="2">
    <location>
        <begin position="40"/>
        <end position="173"/>
    </location>
</feature>
<name>A0A445MV28_9BACT</name>
<keyword evidence="1" id="KW-0472">Membrane</keyword>
<feature type="transmembrane region" description="Helical" evidence="1">
    <location>
        <begin position="38"/>
        <end position="56"/>
    </location>
</feature>
<reference evidence="3" key="1">
    <citation type="submission" date="2018-01" db="EMBL/GenBank/DDBJ databases">
        <authorList>
            <person name="Regsiter A."/>
            <person name="William W."/>
        </authorList>
    </citation>
    <scope>NUCLEOTIDE SEQUENCE</scope>
    <source>
        <strain evidence="3">TRIP AH-1</strain>
    </source>
</reference>
<dbReference type="InterPro" id="IPR019734">
    <property type="entry name" value="TPR_rpt"/>
</dbReference>
<dbReference type="Pfam" id="PF13174">
    <property type="entry name" value="TPR_6"/>
    <property type="match status" value="1"/>
</dbReference>
<sequence>MAKKKISRKELLKGPDEFMTISGRAVEYFNTHSQQLQYAAVAVLVIGVVYLSVHFWKGIVNEKGQDAFNTALKSMLTNVVKPDAKPEDIKKTEELFNQVVNDHGGSQVARLALSQAAYMKFLEKDYDQAINAYKGFLDKSSGNLVDESLARLGLAASYEAKGDFKSAIDTLAPLSEGQSDYPFNEIGLWNLARLYRLDNNTQKAEEVLKQFVERYRTSPFYAMAKAKL</sequence>